<accession>E3T6F0</accession>
<dbReference type="InterPro" id="IPR055343">
    <property type="entry name" value="CREG_beta-barrel"/>
</dbReference>
<dbReference type="Pfam" id="PF13883">
    <property type="entry name" value="CREG_beta-barrel"/>
    <property type="match status" value="1"/>
</dbReference>
<dbReference type="InterPro" id="IPR012349">
    <property type="entry name" value="Split_barrel_FMN-bd"/>
</dbReference>
<feature type="domain" description="DUF2470" evidence="1">
    <location>
        <begin position="127"/>
        <end position="200"/>
    </location>
</feature>
<evidence type="ECO:0000259" key="1">
    <source>
        <dbReference type="Pfam" id="PF10615"/>
    </source>
</evidence>
<dbReference type="InterPro" id="IPR037119">
    <property type="entry name" value="Haem_oxidase_HugZ-like_sf"/>
</dbReference>
<dbReference type="Gene3D" id="2.30.110.10">
    <property type="entry name" value="Electron Transport, Fmn-binding Protein, Chain A"/>
    <property type="match status" value="1"/>
</dbReference>
<proteinExistence type="predicted"/>
<evidence type="ECO:0000259" key="2">
    <source>
        <dbReference type="Pfam" id="PF13883"/>
    </source>
</evidence>
<dbReference type="SUPFAM" id="SSF50475">
    <property type="entry name" value="FMN-binding split barrel"/>
    <property type="match status" value="1"/>
</dbReference>
<reference evidence="3" key="1">
    <citation type="submission" date="2009-12" db="EMBL/GenBank/DDBJ databases">
        <authorList>
            <person name="Kielak A."/>
            <person name="van Veen J.A."/>
            <person name="Kowalchuk G.A."/>
        </authorList>
    </citation>
    <scope>NUCLEOTIDE SEQUENCE</scope>
</reference>
<sequence length="208" mass="22963">MPYGLDDAGRPAFLVSTMAMHTQNMMGDRRASLLIADPQAAGDPLGAARVTLMGNAAVVPESEAERVRGQYLARYENAKYWVDFADFSFYRMEILDVYYVGGFGVMGWVTAEEYVRAEVDPLADAASAVIQHMNADHADALVLLARAFAKMEAEEATMTAVDRLGFHVRLKTATGMHGARIPFTREVRNAQETRIVLVEMVQQAKQSL</sequence>
<dbReference type="EMBL" id="GU260703">
    <property type="protein sequence ID" value="ADC35894.1"/>
    <property type="molecule type" value="Genomic_DNA"/>
</dbReference>
<dbReference type="InterPro" id="IPR019595">
    <property type="entry name" value="DUF2470"/>
</dbReference>
<organism evidence="3">
    <name type="scientific">uncultured bacterium 246</name>
    <dbReference type="NCBI Taxonomy" id="698384"/>
    <lineage>
        <taxon>Bacteria</taxon>
        <taxon>environmental samples</taxon>
    </lineage>
</organism>
<reference evidence="3" key="2">
    <citation type="journal article" date="2010" name="Appl. Environ. Microbiol.">
        <title>Comparative analysis of acidobacterial genomic fragments from terrestrial and aquatic metagenomic libraries, with emphasis on acidobacteria subdivision 6.</title>
        <authorList>
            <person name="Kielak A.M."/>
            <person name="van Veen J.A."/>
            <person name="Kowalchuk G.A."/>
        </authorList>
    </citation>
    <scope>NUCLEOTIDE SEQUENCE</scope>
</reference>
<dbReference type="PANTHER" id="PTHR13343">
    <property type="entry name" value="CREG1 PROTEIN"/>
    <property type="match status" value="1"/>
</dbReference>
<evidence type="ECO:0000313" key="3">
    <source>
        <dbReference type="EMBL" id="ADC35894.1"/>
    </source>
</evidence>
<name>E3T6F0_9BACT</name>
<protein>
    <submittedName>
        <fullName evidence="3">Pyridoxamine 5'-phosphate oxidase-related FMN-binding protein</fullName>
    </submittedName>
</protein>
<feature type="domain" description="CREG-like beta-barrel" evidence="2">
    <location>
        <begin position="6"/>
        <end position="115"/>
    </location>
</feature>
<dbReference type="Gene3D" id="3.20.180.10">
    <property type="entry name" value="PNP-oxidase-like"/>
    <property type="match status" value="1"/>
</dbReference>
<dbReference type="PANTHER" id="PTHR13343:SF24">
    <property type="entry name" value="OS07G0573800 PROTEIN"/>
    <property type="match status" value="1"/>
</dbReference>
<dbReference type="GO" id="GO:0005737">
    <property type="term" value="C:cytoplasm"/>
    <property type="evidence" value="ECO:0007669"/>
    <property type="project" value="UniProtKB-ARBA"/>
</dbReference>
<dbReference type="Pfam" id="PF10615">
    <property type="entry name" value="DUF2470"/>
    <property type="match status" value="1"/>
</dbReference>
<dbReference type="AlphaFoldDB" id="E3T6F0"/>